<evidence type="ECO:0000313" key="2">
    <source>
        <dbReference type="Proteomes" id="UP000191987"/>
    </source>
</evidence>
<name>A0A1S7PWY1_9HYPH</name>
<dbReference type="Proteomes" id="UP000191987">
    <property type="component" value="Unassembled WGS sequence"/>
</dbReference>
<sequence length="161" mass="18172">MQRSIQYPEPEDFITAIAKPFDSEAVTKVVAPFGLTWSKAVKLDRNLAIFDLSAPAFGVDFHFKDQALVDENDGHSVGEGPNLLTSCACWGYEDSIETYGGPLWKGLRFSDTKADAIAKLGEPDRVGRYDIHRWIFADFELSIHWNNPDKIRVISYWMKSA</sequence>
<dbReference type="AlphaFoldDB" id="A0A1S7PWY1"/>
<gene>
    <name evidence="1" type="ORF">AGR7C_Cc20117</name>
</gene>
<dbReference type="EMBL" id="FBWG01000012">
    <property type="protein sequence ID" value="CUX27597.1"/>
    <property type="molecule type" value="Genomic_DNA"/>
</dbReference>
<dbReference type="RefSeq" id="WP_080815696.1">
    <property type="nucleotide sequence ID" value="NZ_LT009748.1"/>
</dbReference>
<reference evidence="1 2" key="1">
    <citation type="submission" date="2016-01" db="EMBL/GenBank/DDBJ databases">
        <authorList>
            <person name="Oliw E.H."/>
        </authorList>
    </citation>
    <scope>NUCLEOTIDE SEQUENCE [LARGE SCALE GENOMIC DNA]</scope>
    <source>
        <strain evidence="1 2">Zutra 3-1</strain>
    </source>
</reference>
<evidence type="ECO:0000313" key="1">
    <source>
        <dbReference type="EMBL" id="CUX27597.1"/>
    </source>
</evidence>
<organism evidence="1 2">
    <name type="scientific">Agrobacterium deltaense Zutra 3/1</name>
    <dbReference type="NCBI Taxonomy" id="1183427"/>
    <lineage>
        <taxon>Bacteria</taxon>
        <taxon>Pseudomonadati</taxon>
        <taxon>Pseudomonadota</taxon>
        <taxon>Alphaproteobacteria</taxon>
        <taxon>Hyphomicrobiales</taxon>
        <taxon>Rhizobiaceae</taxon>
        <taxon>Rhizobium/Agrobacterium group</taxon>
        <taxon>Agrobacterium</taxon>
    </lineage>
</organism>
<protein>
    <submittedName>
        <fullName evidence="1">Uncharacterized protein</fullName>
    </submittedName>
</protein>
<proteinExistence type="predicted"/>
<accession>A0A1S7PWY1</accession>